<dbReference type="InterPro" id="IPR050148">
    <property type="entry name" value="Terpene_synthase-like"/>
</dbReference>
<name>A0A8S9LKB0_BRACR</name>
<dbReference type="GO" id="GO:0010333">
    <property type="term" value="F:terpene synthase activity"/>
    <property type="evidence" value="ECO:0007669"/>
    <property type="project" value="InterPro"/>
</dbReference>
<comment type="caution">
    <text evidence="2">The sequence shown here is derived from an EMBL/GenBank/DDBJ whole genome shotgun (WGS) entry which is preliminary data.</text>
</comment>
<dbReference type="PANTHER" id="PTHR31225">
    <property type="entry name" value="OS04G0344100 PROTEIN-RELATED"/>
    <property type="match status" value="1"/>
</dbReference>
<dbReference type="InterPro" id="IPR036965">
    <property type="entry name" value="Terpene_synth_N_sf"/>
</dbReference>
<dbReference type="SUPFAM" id="SSF48239">
    <property type="entry name" value="Terpenoid cyclases/Protein prenyltransferases"/>
    <property type="match status" value="1"/>
</dbReference>
<reference evidence="2" key="1">
    <citation type="submission" date="2019-12" db="EMBL/GenBank/DDBJ databases">
        <title>Genome sequencing and annotation of Brassica cretica.</title>
        <authorList>
            <person name="Studholme D.J."/>
            <person name="Sarris P.F."/>
        </authorList>
    </citation>
    <scope>NUCLEOTIDE SEQUENCE</scope>
    <source>
        <strain evidence="2">PFS-102/07</strain>
        <tissue evidence="2">Leaf</tissue>
    </source>
</reference>
<dbReference type="PANTHER" id="PTHR31225:SF155">
    <property type="entry name" value="BNAANNG04260D PROTEIN"/>
    <property type="match status" value="1"/>
</dbReference>
<proteinExistence type="predicted"/>
<dbReference type="Pfam" id="PF01397">
    <property type="entry name" value="Terpene_synth"/>
    <property type="match status" value="1"/>
</dbReference>
<dbReference type="AlphaFoldDB" id="A0A8S9LKB0"/>
<accession>A0A8S9LKB0</accession>
<dbReference type="EMBL" id="QGKY02000094">
    <property type="protein sequence ID" value="KAF2605683.1"/>
    <property type="molecule type" value="Genomic_DNA"/>
</dbReference>
<dbReference type="InterPro" id="IPR008930">
    <property type="entry name" value="Terpenoid_cyclase/PrenylTrfase"/>
</dbReference>
<dbReference type="GO" id="GO:0016114">
    <property type="term" value="P:terpenoid biosynthetic process"/>
    <property type="evidence" value="ECO:0007669"/>
    <property type="project" value="InterPro"/>
</dbReference>
<evidence type="ECO:0000313" key="2">
    <source>
        <dbReference type="EMBL" id="KAF2605683.1"/>
    </source>
</evidence>
<dbReference type="InterPro" id="IPR001906">
    <property type="entry name" value="Terpene_synth_N"/>
</dbReference>
<dbReference type="Gene3D" id="1.50.10.130">
    <property type="entry name" value="Terpene synthase, N-terminal domain"/>
    <property type="match status" value="1"/>
</dbReference>
<organism evidence="2">
    <name type="scientific">Brassica cretica</name>
    <name type="common">Mustard</name>
    <dbReference type="NCBI Taxonomy" id="69181"/>
    <lineage>
        <taxon>Eukaryota</taxon>
        <taxon>Viridiplantae</taxon>
        <taxon>Streptophyta</taxon>
        <taxon>Embryophyta</taxon>
        <taxon>Tracheophyta</taxon>
        <taxon>Spermatophyta</taxon>
        <taxon>Magnoliopsida</taxon>
        <taxon>eudicotyledons</taxon>
        <taxon>Gunneridae</taxon>
        <taxon>Pentapetalae</taxon>
        <taxon>rosids</taxon>
        <taxon>malvids</taxon>
        <taxon>Brassicales</taxon>
        <taxon>Brassicaceae</taxon>
        <taxon>Brassiceae</taxon>
        <taxon>Brassica</taxon>
    </lineage>
</organism>
<gene>
    <name evidence="2" type="ORF">F2Q70_00026016</name>
</gene>
<feature type="domain" description="Terpene synthase N-terminal" evidence="1">
    <location>
        <begin position="70"/>
        <end position="165"/>
    </location>
</feature>
<protein>
    <recommendedName>
        <fullName evidence="1">Terpene synthase N-terminal domain-containing protein</fullName>
    </recommendedName>
</protein>
<sequence>MESEVQRPPADFPVNIWEDILTWFSNSDLASDTLKEKHSILKEAVKESFMASRANPIEKSSSSTRYKIRQDGCNFYTVGIVFQVFRQFGFKLSADVFNKFKDEDGKFKAHLVADARGTLSLYEAAEWSTPGEDTLDEALAFSNAHLEEISSRSSPHLAIRVKNALKHPFHKGISRIETRQFISYYEAEEKCDSTLLEFAKIDFVANGVPP</sequence>
<evidence type="ECO:0000259" key="1">
    <source>
        <dbReference type="Pfam" id="PF01397"/>
    </source>
</evidence>